<dbReference type="NCBIfam" id="TIGR02872">
    <property type="entry name" value="spore_ytvI"/>
    <property type="match status" value="1"/>
</dbReference>
<dbReference type="InterPro" id="IPR002549">
    <property type="entry name" value="AI-2E-like"/>
</dbReference>
<accession>A0A9D2NC54</accession>
<dbReference type="Pfam" id="PF01594">
    <property type="entry name" value="AI-2E_transport"/>
    <property type="match status" value="1"/>
</dbReference>
<comment type="caution">
    <text evidence="7">The sequence shown here is derived from an EMBL/GenBank/DDBJ whole genome shotgun (WGS) entry which is preliminary data.</text>
</comment>
<dbReference type="InterPro" id="IPR014227">
    <property type="entry name" value="YtvI-like"/>
</dbReference>
<evidence type="ECO:0000256" key="4">
    <source>
        <dbReference type="ARBA" id="ARBA00022989"/>
    </source>
</evidence>
<evidence type="ECO:0000313" key="7">
    <source>
        <dbReference type="EMBL" id="HJC15346.1"/>
    </source>
</evidence>
<evidence type="ECO:0000256" key="1">
    <source>
        <dbReference type="ARBA" id="ARBA00004141"/>
    </source>
</evidence>
<dbReference type="AlphaFoldDB" id="A0A9D2NC54"/>
<feature type="transmembrane region" description="Helical" evidence="6">
    <location>
        <begin position="319"/>
        <end position="345"/>
    </location>
</feature>
<evidence type="ECO:0000256" key="6">
    <source>
        <dbReference type="SAM" id="Phobius"/>
    </source>
</evidence>
<comment type="subcellular location">
    <subcellularLocation>
        <location evidence="1">Membrane</location>
        <topology evidence="1">Multi-pass membrane protein</topology>
    </subcellularLocation>
</comment>
<dbReference type="EMBL" id="DWWU01000022">
    <property type="protein sequence ID" value="HJC15346.1"/>
    <property type="molecule type" value="Genomic_DNA"/>
</dbReference>
<gene>
    <name evidence="7" type="primary">ytvI</name>
    <name evidence="7" type="ORF">H9705_05890</name>
</gene>
<comment type="similarity">
    <text evidence="2">Belongs to the autoinducer-2 exporter (AI-2E) (TC 2.A.86) family.</text>
</comment>
<feature type="transmembrane region" description="Helical" evidence="6">
    <location>
        <begin position="31"/>
        <end position="52"/>
    </location>
</feature>
<feature type="transmembrane region" description="Helical" evidence="6">
    <location>
        <begin position="7"/>
        <end position="25"/>
    </location>
</feature>
<proteinExistence type="inferred from homology"/>
<keyword evidence="5 6" id="KW-0472">Membrane</keyword>
<dbReference type="PANTHER" id="PTHR21716">
    <property type="entry name" value="TRANSMEMBRANE PROTEIN"/>
    <property type="match status" value="1"/>
</dbReference>
<evidence type="ECO:0000256" key="5">
    <source>
        <dbReference type="ARBA" id="ARBA00023136"/>
    </source>
</evidence>
<dbReference type="PANTHER" id="PTHR21716:SF68">
    <property type="entry name" value="TRANSPORT PROTEIN YTVI-RELATED"/>
    <property type="match status" value="1"/>
</dbReference>
<sequence length="366" mass="40746">MEKKKALLLNVAYYGFFAVVIYLAWNYAVPVLLPFIFAFCITLFLRSPADWLSEKLHCRSKKKWVAVILLILLYLIFFGAIFLGGGKAVSTVADFITNLPELYRTQIVPFFNWISREIGNILEDTDASLAVEIQNGIQQFTMNMGEHLSSLSVNIVTALSEFVTGIPSLVVKIVIMVVASFYMTTDYDKILEIARKYLPEKAKRVIRDVRKYGWNTLKAYLKSYFLLFLLTFAELTVGLLFLRIPYAVFIALGIAVFDILPVLGTGGILLPWTVVMLVLGDYPMAVGILLLYIVITVVRNSLEPKIVGKQVGLHPLITLIAMFVGLQLGGLPGLIAAPMSIVILVNMEKSGAIHLFEKSGEHGEEG</sequence>
<keyword evidence="3 6" id="KW-0812">Transmembrane</keyword>
<feature type="transmembrane region" description="Helical" evidence="6">
    <location>
        <begin position="282"/>
        <end position="299"/>
    </location>
</feature>
<keyword evidence="4 6" id="KW-1133">Transmembrane helix</keyword>
<feature type="transmembrane region" description="Helical" evidence="6">
    <location>
        <begin position="64"/>
        <end position="85"/>
    </location>
</feature>
<dbReference type="GO" id="GO:0055085">
    <property type="term" value="P:transmembrane transport"/>
    <property type="evidence" value="ECO:0007669"/>
    <property type="project" value="TreeGrafter"/>
</dbReference>
<reference evidence="7" key="2">
    <citation type="submission" date="2021-04" db="EMBL/GenBank/DDBJ databases">
        <authorList>
            <person name="Gilroy R."/>
        </authorList>
    </citation>
    <scope>NUCLEOTIDE SEQUENCE</scope>
    <source>
        <strain evidence="7">CHK185-5351</strain>
    </source>
</reference>
<evidence type="ECO:0000256" key="2">
    <source>
        <dbReference type="ARBA" id="ARBA00009773"/>
    </source>
</evidence>
<feature type="transmembrane region" description="Helical" evidence="6">
    <location>
        <begin position="248"/>
        <end position="270"/>
    </location>
</feature>
<name>A0A9D2NC54_9FIRM</name>
<reference evidence="7" key="1">
    <citation type="journal article" date="2021" name="PeerJ">
        <title>Extensive microbial diversity within the chicken gut microbiome revealed by metagenomics and culture.</title>
        <authorList>
            <person name="Gilroy R."/>
            <person name="Ravi A."/>
            <person name="Getino M."/>
            <person name="Pursley I."/>
            <person name="Horton D.L."/>
            <person name="Alikhan N.F."/>
            <person name="Baker D."/>
            <person name="Gharbi K."/>
            <person name="Hall N."/>
            <person name="Watson M."/>
            <person name="Adriaenssens E.M."/>
            <person name="Foster-Nyarko E."/>
            <person name="Jarju S."/>
            <person name="Secka A."/>
            <person name="Antonio M."/>
            <person name="Oren A."/>
            <person name="Chaudhuri R.R."/>
            <person name="La Ragione R."/>
            <person name="Hildebrand F."/>
            <person name="Pallen M.J."/>
        </authorList>
    </citation>
    <scope>NUCLEOTIDE SEQUENCE</scope>
    <source>
        <strain evidence="7">CHK185-5351</strain>
    </source>
</reference>
<evidence type="ECO:0000313" key="8">
    <source>
        <dbReference type="Proteomes" id="UP000823849"/>
    </source>
</evidence>
<dbReference type="Proteomes" id="UP000823849">
    <property type="component" value="Unassembled WGS sequence"/>
</dbReference>
<feature type="transmembrane region" description="Helical" evidence="6">
    <location>
        <begin position="224"/>
        <end position="242"/>
    </location>
</feature>
<feature type="transmembrane region" description="Helical" evidence="6">
    <location>
        <begin position="162"/>
        <end position="183"/>
    </location>
</feature>
<dbReference type="GO" id="GO:0016020">
    <property type="term" value="C:membrane"/>
    <property type="evidence" value="ECO:0007669"/>
    <property type="project" value="UniProtKB-SubCell"/>
</dbReference>
<organism evidence="7 8">
    <name type="scientific">Candidatus Fusicatenibacter intestinigallinarum</name>
    <dbReference type="NCBI Taxonomy" id="2838598"/>
    <lineage>
        <taxon>Bacteria</taxon>
        <taxon>Bacillati</taxon>
        <taxon>Bacillota</taxon>
        <taxon>Clostridia</taxon>
        <taxon>Lachnospirales</taxon>
        <taxon>Lachnospiraceae</taxon>
        <taxon>Fusicatenibacter</taxon>
    </lineage>
</organism>
<evidence type="ECO:0000256" key="3">
    <source>
        <dbReference type="ARBA" id="ARBA00022692"/>
    </source>
</evidence>
<protein>
    <submittedName>
        <fullName evidence="7">Sporulation integral membrane protein YtvI</fullName>
    </submittedName>
</protein>